<dbReference type="SUPFAM" id="SSF56219">
    <property type="entry name" value="DNase I-like"/>
    <property type="match status" value="1"/>
</dbReference>
<gene>
    <name evidence="2" type="ORF">ALC62_13652</name>
</gene>
<dbReference type="GO" id="GO:0003824">
    <property type="term" value="F:catalytic activity"/>
    <property type="evidence" value="ECO:0007669"/>
    <property type="project" value="InterPro"/>
</dbReference>
<dbReference type="Gene3D" id="3.60.10.10">
    <property type="entry name" value="Endonuclease/exonuclease/phosphatase"/>
    <property type="match status" value="1"/>
</dbReference>
<feature type="domain" description="Endonuclease/exonuclease/phosphatase" evidence="1">
    <location>
        <begin position="12"/>
        <end position="247"/>
    </location>
</feature>
<dbReference type="InterPro" id="IPR027124">
    <property type="entry name" value="Swc5/CFDP1/2"/>
</dbReference>
<evidence type="ECO:0000259" key="1">
    <source>
        <dbReference type="Pfam" id="PF03372"/>
    </source>
</evidence>
<dbReference type="InterPro" id="IPR036691">
    <property type="entry name" value="Endo/exonu/phosph_ase_sf"/>
</dbReference>
<dbReference type="Proteomes" id="UP000078542">
    <property type="component" value="Unassembled WGS sequence"/>
</dbReference>
<keyword evidence="3" id="KW-1185">Reference proteome</keyword>
<dbReference type="InterPro" id="IPR005135">
    <property type="entry name" value="Endo/exonuclease/phosphatase"/>
</dbReference>
<reference evidence="2 3" key="1">
    <citation type="submission" date="2016-03" db="EMBL/GenBank/DDBJ databases">
        <title>Cyphomyrmex costatus WGS genome.</title>
        <authorList>
            <person name="Nygaard S."/>
            <person name="Hu H."/>
            <person name="Boomsma J."/>
            <person name="Zhang G."/>
        </authorList>
    </citation>
    <scope>NUCLEOTIDE SEQUENCE [LARGE SCALE GENOMIC DNA]</scope>
    <source>
        <strain evidence="2">MS0001</strain>
        <tissue evidence="2">Whole body</tissue>
    </source>
</reference>
<dbReference type="CDD" id="cd09076">
    <property type="entry name" value="L1-EN"/>
    <property type="match status" value="1"/>
</dbReference>
<sequence>MNLSYQKGIRIGTWNIRTLAQASRLAQLSKEMTRCKIRILGLSEVRWKNSGDITTSDNHYMIYSGNSTTHINGVGIVISTKIKKSLIEWNPVSDRLITARFRAKNRNITIIQCYAPTEIADDSEKDHFYNQLQSTIASAHKRDIKLVMGDFNGKIGNNNNNLDEIMGRHGLGEARNNNGERLIDLCMANRLFIGSTRFLHKDIHKYTWQAPDGVTRNQIDHVLIDKKHLKSLLDVRTMRSADMYSDHKLVVAKIRIRTMNIITTRTKQKKFNIEKFKNKGERRNFCETVTAKVNNISPTISAKEKWELVQKAYVESANEVIGIKNSTRKMWITNET</sequence>
<dbReference type="EMBL" id="KQ978277">
    <property type="protein sequence ID" value="KYM95703.1"/>
    <property type="molecule type" value="Genomic_DNA"/>
</dbReference>
<dbReference type="PANTHER" id="PTHR23227:SF67">
    <property type="entry name" value="CRANIOFACIAL DEVELOPMENT PROTEIN 2-LIKE"/>
    <property type="match status" value="1"/>
</dbReference>
<accession>A0A151I9G4</accession>
<dbReference type="STRING" id="456900.A0A151I9G4"/>
<evidence type="ECO:0000313" key="2">
    <source>
        <dbReference type="EMBL" id="KYM95703.1"/>
    </source>
</evidence>
<protein>
    <submittedName>
        <fullName evidence="2">Craniofacial development protein 2</fullName>
    </submittedName>
</protein>
<organism evidence="2 3">
    <name type="scientific">Cyphomyrmex costatus</name>
    <dbReference type="NCBI Taxonomy" id="456900"/>
    <lineage>
        <taxon>Eukaryota</taxon>
        <taxon>Metazoa</taxon>
        <taxon>Ecdysozoa</taxon>
        <taxon>Arthropoda</taxon>
        <taxon>Hexapoda</taxon>
        <taxon>Insecta</taxon>
        <taxon>Pterygota</taxon>
        <taxon>Neoptera</taxon>
        <taxon>Endopterygota</taxon>
        <taxon>Hymenoptera</taxon>
        <taxon>Apocrita</taxon>
        <taxon>Aculeata</taxon>
        <taxon>Formicoidea</taxon>
        <taxon>Formicidae</taxon>
        <taxon>Myrmicinae</taxon>
        <taxon>Cyphomyrmex</taxon>
    </lineage>
</organism>
<evidence type="ECO:0000313" key="3">
    <source>
        <dbReference type="Proteomes" id="UP000078542"/>
    </source>
</evidence>
<dbReference type="AlphaFoldDB" id="A0A151I9G4"/>
<dbReference type="Pfam" id="PF03372">
    <property type="entry name" value="Exo_endo_phos"/>
    <property type="match status" value="1"/>
</dbReference>
<proteinExistence type="predicted"/>
<dbReference type="PANTHER" id="PTHR23227">
    <property type="entry name" value="BUCENTAUR RELATED"/>
    <property type="match status" value="1"/>
</dbReference>
<name>A0A151I9G4_9HYME</name>